<organism evidence="3 4">
    <name type="scientific">Streptomyces venetus</name>
    <dbReference type="NCBI Taxonomy" id="1701086"/>
    <lineage>
        <taxon>Bacteria</taxon>
        <taxon>Bacillati</taxon>
        <taxon>Actinomycetota</taxon>
        <taxon>Actinomycetes</taxon>
        <taxon>Kitasatosporales</taxon>
        <taxon>Streptomycetaceae</taxon>
        <taxon>Streptomyces</taxon>
    </lineage>
</organism>
<dbReference type="EMBL" id="BAABET010000010">
    <property type="protein sequence ID" value="GAA4330042.1"/>
    <property type="molecule type" value="Genomic_DNA"/>
</dbReference>
<accession>A0ABP8GUC3</accession>
<evidence type="ECO:0008006" key="5">
    <source>
        <dbReference type="Google" id="ProtNLM"/>
    </source>
</evidence>
<feature type="signal peptide" evidence="2">
    <location>
        <begin position="1"/>
        <end position="19"/>
    </location>
</feature>
<dbReference type="Proteomes" id="UP001501115">
    <property type="component" value="Unassembled WGS sequence"/>
</dbReference>
<keyword evidence="4" id="KW-1185">Reference proteome</keyword>
<evidence type="ECO:0000256" key="1">
    <source>
        <dbReference type="SAM" id="MobiDB-lite"/>
    </source>
</evidence>
<gene>
    <name evidence="3" type="ORF">GCM10023086_59460</name>
</gene>
<reference evidence="4" key="1">
    <citation type="journal article" date="2019" name="Int. J. Syst. Evol. Microbiol.">
        <title>The Global Catalogue of Microorganisms (GCM) 10K type strain sequencing project: providing services to taxonomists for standard genome sequencing and annotation.</title>
        <authorList>
            <consortium name="The Broad Institute Genomics Platform"/>
            <consortium name="The Broad Institute Genome Sequencing Center for Infectious Disease"/>
            <person name="Wu L."/>
            <person name="Ma J."/>
        </authorList>
    </citation>
    <scope>NUCLEOTIDE SEQUENCE [LARGE SCALE GENOMIC DNA]</scope>
    <source>
        <strain evidence="4">JCM 31290</strain>
    </source>
</reference>
<evidence type="ECO:0000313" key="3">
    <source>
        <dbReference type="EMBL" id="GAA4330042.1"/>
    </source>
</evidence>
<sequence length="160" mass="16585">MRGRTVVAIALSVGIAVLAATGVNYASASSSVPQSAPAMQDADASAPLGGDGQTDFNNNNNNRHRNDDEGRVFVNERIYSADPGVCTAVISSPATSFNVRNESNRTIEFFTGITCDNGAAIATIGPRNSSSVIPGTTVFDGAVVPFALVGSFRAVDNKHH</sequence>
<evidence type="ECO:0000256" key="2">
    <source>
        <dbReference type="SAM" id="SignalP"/>
    </source>
</evidence>
<dbReference type="RefSeq" id="WP_345664781.1">
    <property type="nucleotide sequence ID" value="NZ_BAABET010000010.1"/>
</dbReference>
<feature type="compositionally biased region" description="Low complexity" evidence="1">
    <location>
        <begin position="29"/>
        <end position="38"/>
    </location>
</feature>
<protein>
    <recommendedName>
        <fullName evidence="5">Secreted protein</fullName>
    </recommendedName>
</protein>
<proteinExistence type="predicted"/>
<evidence type="ECO:0000313" key="4">
    <source>
        <dbReference type="Proteomes" id="UP001501115"/>
    </source>
</evidence>
<comment type="caution">
    <text evidence="3">The sequence shown here is derived from an EMBL/GenBank/DDBJ whole genome shotgun (WGS) entry which is preliminary data.</text>
</comment>
<feature type="chain" id="PRO_5046617092" description="Secreted protein" evidence="2">
    <location>
        <begin position="20"/>
        <end position="160"/>
    </location>
</feature>
<name>A0ABP8GUC3_9ACTN</name>
<keyword evidence="2" id="KW-0732">Signal</keyword>
<feature type="region of interest" description="Disordered" evidence="1">
    <location>
        <begin position="29"/>
        <end position="68"/>
    </location>
</feature>